<dbReference type="Proteomes" id="UP001597478">
    <property type="component" value="Unassembled WGS sequence"/>
</dbReference>
<sequence>MATTGNWLSDVTFWVDGKASGGKAAPAGGGSAAPAGGQGFSLSREEAEVALREFRAIQDELMYVSEKARFLLQMKPPADDPASVRMNEAATGGAAGQGAFGHGAEHVVAEYEYFRDLVTRLETALGYYQEEDESAGRQVGQSGGSTDPDKGFLE</sequence>
<reference evidence="3" key="1">
    <citation type="journal article" date="2019" name="Int. J. Syst. Evol. Microbiol.">
        <title>The Global Catalogue of Microorganisms (GCM) 10K type strain sequencing project: providing services to taxonomists for standard genome sequencing and annotation.</title>
        <authorList>
            <consortium name="The Broad Institute Genomics Platform"/>
            <consortium name="The Broad Institute Genome Sequencing Center for Infectious Disease"/>
            <person name="Wu L."/>
            <person name="Ma J."/>
        </authorList>
    </citation>
    <scope>NUCLEOTIDE SEQUENCE [LARGE SCALE GENOMIC DNA]</scope>
    <source>
        <strain evidence="3">IBRC-M 10906</strain>
    </source>
</reference>
<feature type="region of interest" description="Disordered" evidence="1">
    <location>
        <begin position="20"/>
        <end position="39"/>
    </location>
</feature>
<organism evidence="2 3">
    <name type="scientific">Prauserella oleivorans</name>
    <dbReference type="NCBI Taxonomy" id="1478153"/>
    <lineage>
        <taxon>Bacteria</taxon>
        <taxon>Bacillati</taxon>
        <taxon>Actinomycetota</taxon>
        <taxon>Actinomycetes</taxon>
        <taxon>Pseudonocardiales</taxon>
        <taxon>Pseudonocardiaceae</taxon>
        <taxon>Prauserella</taxon>
    </lineage>
</organism>
<comment type="caution">
    <text evidence="2">The sequence shown here is derived from an EMBL/GenBank/DDBJ whole genome shotgun (WGS) entry which is preliminary data.</text>
</comment>
<gene>
    <name evidence="2" type="ORF">ACFS2C_09260</name>
</gene>
<name>A0ABW5W8M6_9PSEU</name>
<protein>
    <recommendedName>
        <fullName evidence="4">PE domain-containing protein</fullName>
    </recommendedName>
</protein>
<evidence type="ECO:0000256" key="1">
    <source>
        <dbReference type="SAM" id="MobiDB-lite"/>
    </source>
</evidence>
<dbReference type="EMBL" id="JBHUOF010000010">
    <property type="protein sequence ID" value="MFD2799581.1"/>
    <property type="molecule type" value="Genomic_DNA"/>
</dbReference>
<evidence type="ECO:0000313" key="2">
    <source>
        <dbReference type="EMBL" id="MFD2799581.1"/>
    </source>
</evidence>
<feature type="compositionally biased region" description="Gly residues" evidence="1">
    <location>
        <begin position="27"/>
        <end position="39"/>
    </location>
</feature>
<accession>A0ABW5W8M6</accession>
<dbReference type="RefSeq" id="WP_377392429.1">
    <property type="nucleotide sequence ID" value="NZ_JBHSAN010000029.1"/>
</dbReference>
<evidence type="ECO:0000313" key="3">
    <source>
        <dbReference type="Proteomes" id="UP001597478"/>
    </source>
</evidence>
<keyword evidence="3" id="KW-1185">Reference proteome</keyword>
<feature type="region of interest" description="Disordered" evidence="1">
    <location>
        <begin position="129"/>
        <end position="154"/>
    </location>
</feature>
<evidence type="ECO:0008006" key="4">
    <source>
        <dbReference type="Google" id="ProtNLM"/>
    </source>
</evidence>
<proteinExistence type="predicted"/>